<dbReference type="AlphaFoldDB" id="A0A074Y6I8"/>
<dbReference type="InterPro" id="IPR011990">
    <property type="entry name" value="TPR-like_helical_dom_sf"/>
</dbReference>
<keyword evidence="6" id="KW-1185">Reference proteome</keyword>
<dbReference type="RefSeq" id="XP_013341725.1">
    <property type="nucleotide sequence ID" value="XM_013486271.1"/>
</dbReference>
<feature type="signal peptide" evidence="4">
    <location>
        <begin position="1"/>
        <end position="23"/>
    </location>
</feature>
<evidence type="ECO:0000256" key="2">
    <source>
        <dbReference type="SAM" id="MobiDB-lite"/>
    </source>
</evidence>
<dbReference type="EMBL" id="KL584766">
    <property type="protein sequence ID" value="KEQ93315.1"/>
    <property type="molecule type" value="Genomic_DNA"/>
</dbReference>
<sequence>MRTGSWRTVSLLLLCLLLALVNCQKVALEQQDPSHPDVTPHIPKGQHGSTHDKLPPHELSEAVKDALKALRKIRPATSRLARLSKPSGVVGTTIHYAKELFVLLFMNQPGQKDLLTTDDTPPPLTPALSHAVTLLQHAAEQQDVDALWLLAEMNFYGNFTYPRNYSRAFEYYQTVAYLNGNSSAQYMLGFMYATGIGNAVPQDQARALLYHTFAAEQGDIRSQMTLAYRHHSGIATPRDCEESVHWYRLVAKQAVDFYKSGPPGGHSLVKNAFRLVDEDGGIYGEGASVSSSGPNAKTGGPTSDAYADLDDVLEFLDFQSRKGDLKATFNLARIYYDGSRGLARNFPEAKDHFMQVARLYWTTSGKVKSDVSPAVEKLAPKAAGYLGRMFLRGEGTEQSYTKAKIWFTRGIEHGDALSQYSMGVMYMEGLGVPQNSVKAADYFSPAADQDLAVAQTNLGILFMDQGDIHTARSYFDLAARNSHIEAFYYLAELSDQGVGRDRSCGVASVYYKIAAEKAEVIHSSFIEANEAYDRGDLETAIIAYMMAAEQGYETAQANVGYLLDHTRPRYSLPSIFPFLRRRVDAVSDAALALIYWTRSARQSNTDALVKMGDYYLDGIGTTASPETAAMCYQAAAEGMASAQAMWNLGWMHENGIGIEQDFHLAKRFYDQALGTNAEAYLPAKLSLAKLRLRSWWNGVSGGSVNSIRDEPSTKPSRSLSQWLNDFLEADAAYYADHFEADDWDDAHNHMPGGDDFYDDATDIDDGFVEMFMIVGLAAMLAFLVYYRQQRQQEARRRAEQQGAEPAGDANAIPPQQQQDQGFFPPPGNPEFANWVAGGVGH</sequence>
<evidence type="ECO:0000256" key="1">
    <source>
        <dbReference type="ARBA" id="ARBA00038101"/>
    </source>
</evidence>
<evidence type="ECO:0008006" key="7">
    <source>
        <dbReference type="Google" id="ProtNLM"/>
    </source>
</evidence>
<dbReference type="InParanoid" id="A0A074Y6I8"/>
<evidence type="ECO:0000256" key="4">
    <source>
        <dbReference type="SAM" id="SignalP"/>
    </source>
</evidence>
<organism evidence="5 6">
    <name type="scientific">Aureobasidium subglaciale (strain EXF-2481)</name>
    <name type="common">Aureobasidium pullulans var. subglaciale</name>
    <dbReference type="NCBI Taxonomy" id="1043005"/>
    <lineage>
        <taxon>Eukaryota</taxon>
        <taxon>Fungi</taxon>
        <taxon>Dikarya</taxon>
        <taxon>Ascomycota</taxon>
        <taxon>Pezizomycotina</taxon>
        <taxon>Dothideomycetes</taxon>
        <taxon>Dothideomycetidae</taxon>
        <taxon>Dothideales</taxon>
        <taxon>Saccotheciaceae</taxon>
        <taxon>Aureobasidium</taxon>
    </lineage>
</organism>
<dbReference type="Gene3D" id="1.25.40.10">
    <property type="entry name" value="Tetratricopeptide repeat domain"/>
    <property type="match status" value="3"/>
</dbReference>
<feature type="region of interest" description="Disordered" evidence="2">
    <location>
        <begin position="31"/>
        <end position="54"/>
    </location>
</feature>
<dbReference type="SMART" id="SM00671">
    <property type="entry name" value="SEL1"/>
    <property type="match status" value="10"/>
</dbReference>
<dbReference type="GO" id="GO:0036503">
    <property type="term" value="P:ERAD pathway"/>
    <property type="evidence" value="ECO:0007669"/>
    <property type="project" value="TreeGrafter"/>
</dbReference>
<proteinExistence type="inferred from homology"/>
<evidence type="ECO:0000313" key="6">
    <source>
        <dbReference type="Proteomes" id="UP000030641"/>
    </source>
</evidence>
<dbReference type="PANTHER" id="PTHR11102">
    <property type="entry name" value="SEL-1-LIKE PROTEIN"/>
    <property type="match status" value="1"/>
</dbReference>
<keyword evidence="3" id="KW-1133">Transmembrane helix</keyword>
<dbReference type="SUPFAM" id="SSF81901">
    <property type="entry name" value="HCP-like"/>
    <property type="match status" value="3"/>
</dbReference>
<dbReference type="HOGENOM" id="CLU_007931_0_0_1"/>
<dbReference type="Pfam" id="PF08238">
    <property type="entry name" value="Sel1"/>
    <property type="match status" value="9"/>
</dbReference>
<dbReference type="OMA" id="MDLQARK"/>
<keyword evidence="4" id="KW-0732">Signal</keyword>
<dbReference type="Proteomes" id="UP000030641">
    <property type="component" value="Unassembled WGS sequence"/>
</dbReference>
<evidence type="ECO:0000256" key="3">
    <source>
        <dbReference type="SAM" id="Phobius"/>
    </source>
</evidence>
<name>A0A074Y6I8_AURSE</name>
<dbReference type="GO" id="GO:0005789">
    <property type="term" value="C:endoplasmic reticulum membrane"/>
    <property type="evidence" value="ECO:0007669"/>
    <property type="project" value="TreeGrafter"/>
</dbReference>
<dbReference type="GeneID" id="25370561"/>
<feature type="region of interest" description="Disordered" evidence="2">
    <location>
        <begin position="795"/>
        <end position="841"/>
    </location>
</feature>
<dbReference type="InterPro" id="IPR050767">
    <property type="entry name" value="Sel1_AlgK"/>
</dbReference>
<evidence type="ECO:0000313" key="5">
    <source>
        <dbReference type="EMBL" id="KEQ93315.1"/>
    </source>
</evidence>
<feature type="transmembrane region" description="Helical" evidence="3">
    <location>
        <begin position="766"/>
        <end position="786"/>
    </location>
</feature>
<gene>
    <name evidence="5" type="ORF">AUEXF2481DRAFT_6847</name>
</gene>
<dbReference type="InterPro" id="IPR006597">
    <property type="entry name" value="Sel1-like"/>
</dbReference>
<dbReference type="STRING" id="1043005.A0A074Y6I8"/>
<dbReference type="PANTHER" id="PTHR11102:SF147">
    <property type="entry name" value="SEL1L ADAPTOR SUBUNIT OF ERAD E3 UBIQUITIN LIGASE"/>
    <property type="match status" value="1"/>
</dbReference>
<reference evidence="5 6" key="1">
    <citation type="journal article" date="2014" name="BMC Genomics">
        <title>Genome sequencing of four Aureobasidium pullulans varieties: biotechnological potential, stress tolerance, and description of new species.</title>
        <authorList>
            <person name="Gostin Ar C."/>
            <person name="Ohm R.A."/>
            <person name="Kogej T."/>
            <person name="Sonjak S."/>
            <person name="Turk M."/>
            <person name="Zajc J."/>
            <person name="Zalar P."/>
            <person name="Grube M."/>
            <person name="Sun H."/>
            <person name="Han J."/>
            <person name="Sharma A."/>
            <person name="Chiniquy J."/>
            <person name="Ngan C.Y."/>
            <person name="Lipzen A."/>
            <person name="Barry K."/>
            <person name="Grigoriev I.V."/>
            <person name="Gunde-Cimerman N."/>
        </authorList>
    </citation>
    <scope>NUCLEOTIDE SEQUENCE [LARGE SCALE GENOMIC DNA]</scope>
    <source>
        <strain evidence="5 6">EXF-2481</strain>
    </source>
</reference>
<accession>A0A074Y6I8</accession>
<comment type="similarity">
    <text evidence="1">Belongs to the sel-1 family.</text>
</comment>
<feature type="chain" id="PRO_5001702923" description="HCP-like protein" evidence="4">
    <location>
        <begin position="24"/>
        <end position="841"/>
    </location>
</feature>
<dbReference type="OrthoDB" id="27934at2759"/>
<dbReference type="FunCoup" id="A0A074Y6I8">
    <property type="interactions" value="305"/>
</dbReference>
<keyword evidence="3" id="KW-0472">Membrane</keyword>
<protein>
    <recommendedName>
        <fullName evidence="7">HCP-like protein</fullName>
    </recommendedName>
</protein>
<feature type="compositionally biased region" description="Low complexity" evidence="2">
    <location>
        <begin position="813"/>
        <end position="822"/>
    </location>
</feature>
<keyword evidence="3" id="KW-0812">Transmembrane</keyword>